<feature type="domain" description="Major facilitator superfamily (MFS) profile" evidence="7">
    <location>
        <begin position="23"/>
        <end position="595"/>
    </location>
</feature>
<comment type="subcellular location">
    <subcellularLocation>
        <location evidence="1">Membrane</location>
        <topology evidence="1">Multi-pass membrane protein</topology>
    </subcellularLocation>
</comment>
<evidence type="ECO:0000313" key="9">
    <source>
        <dbReference type="Proteomes" id="UP000887116"/>
    </source>
</evidence>
<keyword evidence="3 6" id="KW-1133">Transmembrane helix</keyword>
<dbReference type="SUPFAM" id="SSF103473">
    <property type="entry name" value="MFS general substrate transporter"/>
    <property type="match status" value="1"/>
</dbReference>
<feature type="transmembrane region" description="Helical" evidence="6">
    <location>
        <begin position="450"/>
        <end position="471"/>
    </location>
</feature>
<feature type="region of interest" description="Disordered" evidence="5">
    <location>
        <begin position="356"/>
        <end position="391"/>
    </location>
</feature>
<dbReference type="AlphaFoldDB" id="A0A8X6KVK2"/>
<dbReference type="PANTHER" id="PTHR23510:SF16">
    <property type="entry name" value="MAJOR FACILITATOR SUPERFAMILY (MFS) PROFILE DOMAIN-CONTAINING PROTEIN"/>
    <property type="match status" value="1"/>
</dbReference>
<feature type="compositionally biased region" description="Low complexity" evidence="5">
    <location>
        <begin position="371"/>
        <end position="385"/>
    </location>
</feature>
<feature type="transmembrane region" description="Helical" evidence="6">
    <location>
        <begin position="148"/>
        <end position="170"/>
    </location>
</feature>
<feature type="transmembrane region" description="Helical" evidence="6">
    <location>
        <begin position="114"/>
        <end position="136"/>
    </location>
</feature>
<dbReference type="EMBL" id="BMAO01033267">
    <property type="protein sequence ID" value="GFQ88175.1"/>
    <property type="molecule type" value="Genomic_DNA"/>
</dbReference>
<organism evidence="8 9">
    <name type="scientific">Trichonephila clavata</name>
    <name type="common">Joro spider</name>
    <name type="synonym">Nephila clavata</name>
    <dbReference type="NCBI Taxonomy" id="2740835"/>
    <lineage>
        <taxon>Eukaryota</taxon>
        <taxon>Metazoa</taxon>
        <taxon>Ecdysozoa</taxon>
        <taxon>Arthropoda</taxon>
        <taxon>Chelicerata</taxon>
        <taxon>Arachnida</taxon>
        <taxon>Araneae</taxon>
        <taxon>Araneomorphae</taxon>
        <taxon>Entelegynae</taxon>
        <taxon>Araneoidea</taxon>
        <taxon>Nephilidae</taxon>
        <taxon>Trichonephila</taxon>
    </lineage>
</organism>
<evidence type="ECO:0000256" key="3">
    <source>
        <dbReference type="ARBA" id="ARBA00022989"/>
    </source>
</evidence>
<comment type="caution">
    <text evidence="8">The sequence shown here is derived from an EMBL/GenBank/DDBJ whole genome shotgun (WGS) entry which is preliminary data.</text>
</comment>
<sequence length="602" mass="66665">MALGSNVSPETGLMSIKLKRRLTYGTILMFNLCTGLGYAIIFPTIWNYIHERLGGQASMLGVVISAYSLSSFFANPLVGWWSDKSLNTRTILLVTILAEAVGSFLYFIGMHVWVLIIGRLIAGVGAGGGAAVLADITRTTLEEDRTPVLSVVIASRQLGLIIGPAFNIFLSKIDFHIFSWPVDKYTSPGLLMAVLWLVLEIIVLFAYHNLTTLKDDEDVEKLFQNYNSIITGSIPYSDLDNLSTLEVAFTSSYPPYSGAGTSNMDSLAPGALIYSSSQPNLQVEWLEDSNENINSLKKEEIETINCQRITADSNNFLKPEKSPVKRVRNADDRAGSVSDRMIESAERFIQSTSGSYGNYLDENNSQEKQDTTNTNSRISSTNPSTPYSDPVFSSDEKTSLLGHIREDYFRDEIIVLLGLAFISCFAQTVLETIVTPLAQKYYNFTEMDNSFIYLFAGIEVIAVFSAIKYISRKVSDRALIIFGLITLSISMILPILYIPSAKHGETKTLIYFIVTIIVDLIGIATIVVCSSSLLSKLTSEDSQALFQGLRRSMVSLGCIMGPLWGGAFLFNIYFLFSIPLVVTVLITMLFLLSYRKLNVERL</sequence>
<dbReference type="InterPro" id="IPR051068">
    <property type="entry name" value="MFS_Domain-Containing_Protein"/>
</dbReference>
<dbReference type="InterPro" id="IPR020846">
    <property type="entry name" value="MFS_dom"/>
</dbReference>
<feature type="transmembrane region" description="Helical" evidence="6">
    <location>
        <begin position="576"/>
        <end position="594"/>
    </location>
</feature>
<feature type="transmembrane region" description="Helical" evidence="6">
    <location>
        <begin position="190"/>
        <end position="207"/>
    </location>
</feature>
<evidence type="ECO:0000256" key="6">
    <source>
        <dbReference type="SAM" id="Phobius"/>
    </source>
</evidence>
<feature type="transmembrane region" description="Helical" evidence="6">
    <location>
        <begin position="478"/>
        <end position="497"/>
    </location>
</feature>
<feature type="transmembrane region" description="Helical" evidence="6">
    <location>
        <begin position="509"/>
        <end position="533"/>
    </location>
</feature>
<name>A0A8X6KVK2_TRICU</name>
<dbReference type="GO" id="GO:0016020">
    <property type="term" value="C:membrane"/>
    <property type="evidence" value="ECO:0007669"/>
    <property type="project" value="UniProtKB-SubCell"/>
</dbReference>
<evidence type="ECO:0000256" key="1">
    <source>
        <dbReference type="ARBA" id="ARBA00004141"/>
    </source>
</evidence>
<feature type="transmembrane region" description="Helical" evidence="6">
    <location>
        <begin position="22"/>
        <end position="46"/>
    </location>
</feature>
<keyword evidence="9" id="KW-1185">Reference proteome</keyword>
<dbReference type="OrthoDB" id="6432183at2759"/>
<evidence type="ECO:0000259" key="7">
    <source>
        <dbReference type="PROSITE" id="PS50850"/>
    </source>
</evidence>
<feature type="transmembrane region" description="Helical" evidence="6">
    <location>
        <begin position="413"/>
        <end position="430"/>
    </location>
</feature>
<dbReference type="Pfam" id="PF07690">
    <property type="entry name" value="MFS_1"/>
    <property type="match status" value="2"/>
</dbReference>
<protein>
    <recommendedName>
        <fullName evidence="7">Major facilitator superfamily (MFS) profile domain-containing protein</fullName>
    </recommendedName>
</protein>
<dbReference type="GO" id="GO:0022857">
    <property type="term" value="F:transmembrane transporter activity"/>
    <property type="evidence" value="ECO:0007669"/>
    <property type="project" value="InterPro"/>
</dbReference>
<proteinExistence type="predicted"/>
<dbReference type="InterPro" id="IPR011701">
    <property type="entry name" value="MFS"/>
</dbReference>
<accession>A0A8X6KVK2</accession>
<dbReference type="Proteomes" id="UP000887116">
    <property type="component" value="Unassembled WGS sequence"/>
</dbReference>
<dbReference type="PRINTS" id="PR01035">
    <property type="entry name" value="TCRTETA"/>
</dbReference>
<dbReference type="PANTHER" id="PTHR23510">
    <property type="entry name" value="INNER MEMBRANE TRANSPORT PROTEIN YAJR"/>
    <property type="match status" value="1"/>
</dbReference>
<gene>
    <name evidence="8" type="ORF">TNCT_261091</name>
</gene>
<evidence type="ECO:0000256" key="4">
    <source>
        <dbReference type="ARBA" id="ARBA00023136"/>
    </source>
</evidence>
<feature type="transmembrane region" description="Helical" evidence="6">
    <location>
        <begin position="90"/>
        <end position="108"/>
    </location>
</feature>
<feature type="transmembrane region" description="Helical" evidence="6">
    <location>
        <begin position="58"/>
        <end position="78"/>
    </location>
</feature>
<feature type="transmembrane region" description="Helical" evidence="6">
    <location>
        <begin position="553"/>
        <end position="570"/>
    </location>
</feature>
<keyword evidence="4 6" id="KW-0472">Membrane</keyword>
<evidence type="ECO:0000256" key="5">
    <source>
        <dbReference type="SAM" id="MobiDB-lite"/>
    </source>
</evidence>
<evidence type="ECO:0000313" key="8">
    <source>
        <dbReference type="EMBL" id="GFQ88175.1"/>
    </source>
</evidence>
<reference evidence="8" key="1">
    <citation type="submission" date="2020-07" db="EMBL/GenBank/DDBJ databases">
        <title>Multicomponent nature underlies the extraordinary mechanical properties of spider dragline silk.</title>
        <authorList>
            <person name="Kono N."/>
            <person name="Nakamura H."/>
            <person name="Mori M."/>
            <person name="Yoshida Y."/>
            <person name="Ohtoshi R."/>
            <person name="Malay A.D."/>
            <person name="Moran D.A.P."/>
            <person name="Tomita M."/>
            <person name="Numata K."/>
            <person name="Arakawa K."/>
        </authorList>
    </citation>
    <scope>NUCLEOTIDE SEQUENCE</scope>
</reference>
<dbReference type="PROSITE" id="PS50850">
    <property type="entry name" value="MFS"/>
    <property type="match status" value="1"/>
</dbReference>
<dbReference type="InterPro" id="IPR036259">
    <property type="entry name" value="MFS_trans_sf"/>
</dbReference>
<dbReference type="InterPro" id="IPR001958">
    <property type="entry name" value="Tet-R_TetA/multi-R_MdtG-like"/>
</dbReference>
<dbReference type="Gene3D" id="1.20.1250.20">
    <property type="entry name" value="MFS general substrate transporter like domains"/>
    <property type="match status" value="2"/>
</dbReference>
<evidence type="ECO:0000256" key="2">
    <source>
        <dbReference type="ARBA" id="ARBA00022692"/>
    </source>
</evidence>
<keyword evidence="2 6" id="KW-0812">Transmembrane</keyword>